<dbReference type="EMBL" id="PFAQ01000021">
    <property type="protein sequence ID" value="PIT95023.1"/>
    <property type="molecule type" value="Genomic_DNA"/>
</dbReference>
<name>A0A2M6WQJ6_9BACT</name>
<dbReference type="InterPro" id="IPR055353">
    <property type="entry name" value="DUF7619"/>
</dbReference>
<feature type="non-terminal residue" evidence="2">
    <location>
        <position position="1"/>
    </location>
</feature>
<feature type="domain" description="DUF7619" evidence="1">
    <location>
        <begin position="48"/>
        <end position="145"/>
    </location>
</feature>
<proteinExistence type="predicted"/>
<gene>
    <name evidence="2" type="ORF">COT98_01310</name>
</gene>
<sequence>GATKEFKAELGTWKDGNLVILKETTKQVKIVEQSLYITQTINNSPDYIAAPGDLLHYEITFRNIGTSPLQNLFLASKLNGLLFDFTTIKTPDGQSQSGDNSIIWDWHKIPKLQFLDAGEEGLVEFWVELKEEVDGITSAKVENEIILGQTRRKFVNKINANLEFVQEVFADDEIFGSNA</sequence>
<dbReference type="AlphaFoldDB" id="A0A2M6WQJ6"/>
<evidence type="ECO:0000313" key="3">
    <source>
        <dbReference type="Proteomes" id="UP000228900"/>
    </source>
</evidence>
<reference evidence="3" key="1">
    <citation type="submission" date="2017-09" db="EMBL/GenBank/DDBJ databases">
        <title>Depth-based differentiation of microbial function through sediment-hosted aquifers and enrichment of novel symbionts in the deep terrestrial subsurface.</title>
        <authorList>
            <person name="Probst A.J."/>
            <person name="Ladd B."/>
            <person name="Jarett J.K."/>
            <person name="Geller-Mcgrath D.E."/>
            <person name="Sieber C.M.K."/>
            <person name="Emerson J.B."/>
            <person name="Anantharaman K."/>
            <person name="Thomas B.C."/>
            <person name="Malmstrom R."/>
            <person name="Stieglmeier M."/>
            <person name="Klingl A."/>
            <person name="Woyke T."/>
            <person name="Ryan C.M."/>
            <person name="Banfield J.F."/>
        </authorList>
    </citation>
    <scope>NUCLEOTIDE SEQUENCE [LARGE SCALE GENOMIC DNA]</scope>
</reference>
<evidence type="ECO:0000259" key="1">
    <source>
        <dbReference type="Pfam" id="PF24595"/>
    </source>
</evidence>
<dbReference type="NCBIfam" id="TIGR01451">
    <property type="entry name" value="B_ant_repeat"/>
    <property type="match status" value="1"/>
</dbReference>
<evidence type="ECO:0000313" key="2">
    <source>
        <dbReference type="EMBL" id="PIT95023.1"/>
    </source>
</evidence>
<comment type="caution">
    <text evidence="2">The sequence shown here is derived from an EMBL/GenBank/DDBJ whole genome shotgun (WGS) entry which is preliminary data.</text>
</comment>
<protein>
    <recommendedName>
        <fullName evidence="1">DUF7619 domain-containing protein</fullName>
    </recommendedName>
</protein>
<dbReference type="Proteomes" id="UP000228900">
    <property type="component" value="Unassembled WGS sequence"/>
</dbReference>
<dbReference type="InterPro" id="IPR047589">
    <property type="entry name" value="DUF11_rpt"/>
</dbReference>
<feature type="non-terminal residue" evidence="2">
    <location>
        <position position="179"/>
    </location>
</feature>
<organism evidence="2 3">
    <name type="scientific">Candidatus Falkowbacteria bacterium CG10_big_fil_rev_8_21_14_0_10_39_9</name>
    <dbReference type="NCBI Taxonomy" id="1974566"/>
    <lineage>
        <taxon>Bacteria</taxon>
        <taxon>Candidatus Falkowiibacteriota</taxon>
    </lineage>
</organism>
<accession>A0A2M6WQJ6</accession>
<dbReference type="Pfam" id="PF24595">
    <property type="entry name" value="DUF7619"/>
    <property type="match status" value="1"/>
</dbReference>